<dbReference type="InParanoid" id="A0A672G9J0"/>
<keyword evidence="4" id="KW-1185">Reference proteome</keyword>
<protein>
    <submittedName>
        <fullName evidence="3">Uncharacterized protein</fullName>
    </submittedName>
</protein>
<sequence>MEHFITTIVWIVMLSDYLQANPINMKVFSDEHTKSVQCPEDSTFYAPENVQEHCIASALECFRQELNGTVRAECDVPKGRIAQWLKVLDHLEKKRASPDGQVRPAHVGRVCRPNGRNGDLKRLLLLPGAAGGPRVRLRGLASRHLQPLSGADREARGADHGGAEHVGAEHGGAEHGGVATPAAPVTPAAPPHDQMIVFNAPELFSNVDLCCVSSHQHCNTGTGDPTTL</sequence>
<evidence type="ECO:0000256" key="1">
    <source>
        <dbReference type="SAM" id="MobiDB-lite"/>
    </source>
</evidence>
<dbReference type="Ensembl" id="ENSSFAT00005016154.1">
    <property type="protein sequence ID" value="ENSSFAP00005015518.1"/>
    <property type="gene ID" value="ENSSFAG00005008305.1"/>
</dbReference>
<dbReference type="InterPro" id="IPR009079">
    <property type="entry name" value="4_helix_cytokine-like_core"/>
</dbReference>
<dbReference type="AlphaFoldDB" id="A0A672G9J0"/>
<reference evidence="3" key="3">
    <citation type="submission" date="2025-09" db="UniProtKB">
        <authorList>
            <consortium name="Ensembl"/>
        </authorList>
    </citation>
    <scope>IDENTIFICATION</scope>
</reference>
<feature type="compositionally biased region" description="Basic and acidic residues" evidence="1">
    <location>
        <begin position="151"/>
        <end position="173"/>
    </location>
</feature>
<dbReference type="Proteomes" id="UP000472267">
    <property type="component" value="Chromosome 2"/>
</dbReference>
<feature type="compositionally biased region" description="Low complexity" evidence="1">
    <location>
        <begin position="176"/>
        <end position="186"/>
    </location>
</feature>
<evidence type="ECO:0000256" key="2">
    <source>
        <dbReference type="SAM" id="SignalP"/>
    </source>
</evidence>
<proteinExistence type="predicted"/>
<reference evidence="3" key="2">
    <citation type="submission" date="2025-08" db="UniProtKB">
        <authorList>
            <consortium name="Ensembl"/>
        </authorList>
    </citation>
    <scope>IDENTIFICATION</scope>
</reference>
<name>A0A672G9J0_SALFA</name>
<dbReference type="SUPFAM" id="SSF47266">
    <property type="entry name" value="4-helical cytokines"/>
    <property type="match status" value="1"/>
</dbReference>
<feature type="signal peptide" evidence="2">
    <location>
        <begin position="1"/>
        <end position="20"/>
    </location>
</feature>
<accession>A0A672G9J0</accession>
<feature type="chain" id="PRO_5025670012" evidence="2">
    <location>
        <begin position="21"/>
        <end position="228"/>
    </location>
</feature>
<feature type="region of interest" description="Disordered" evidence="1">
    <location>
        <begin position="141"/>
        <end position="188"/>
    </location>
</feature>
<reference evidence="3" key="1">
    <citation type="submission" date="2019-06" db="EMBL/GenBank/DDBJ databases">
        <authorList>
            <consortium name="Wellcome Sanger Institute Data Sharing"/>
        </authorList>
    </citation>
    <scope>NUCLEOTIDE SEQUENCE [LARGE SCALE GENOMIC DNA]</scope>
</reference>
<organism evidence="3 4">
    <name type="scientific">Salarias fasciatus</name>
    <name type="common">Jewelled blenny</name>
    <name type="synonym">Blennius fasciatus</name>
    <dbReference type="NCBI Taxonomy" id="181472"/>
    <lineage>
        <taxon>Eukaryota</taxon>
        <taxon>Metazoa</taxon>
        <taxon>Chordata</taxon>
        <taxon>Craniata</taxon>
        <taxon>Vertebrata</taxon>
        <taxon>Euteleostomi</taxon>
        <taxon>Actinopterygii</taxon>
        <taxon>Neopterygii</taxon>
        <taxon>Teleostei</taxon>
        <taxon>Neoteleostei</taxon>
        <taxon>Acanthomorphata</taxon>
        <taxon>Ovalentaria</taxon>
        <taxon>Blenniimorphae</taxon>
        <taxon>Blenniiformes</taxon>
        <taxon>Blennioidei</taxon>
        <taxon>Blenniidae</taxon>
        <taxon>Salariinae</taxon>
        <taxon>Salarias</taxon>
    </lineage>
</organism>
<dbReference type="Gene3D" id="1.20.1250.70">
    <property type="entry name" value="Interleukin-15/Interleukin-21"/>
    <property type="match status" value="1"/>
</dbReference>
<evidence type="ECO:0000313" key="4">
    <source>
        <dbReference type="Proteomes" id="UP000472267"/>
    </source>
</evidence>
<evidence type="ECO:0000313" key="3">
    <source>
        <dbReference type="Ensembl" id="ENSSFAP00005015518.1"/>
    </source>
</evidence>
<keyword evidence="2" id="KW-0732">Signal</keyword>